<evidence type="ECO:0000313" key="1">
    <source>
        <dbReference type="EMBL" id="KAG7378506.1"/>
    </source>
</evidence>
<dbReference type="Proteomes" id="UP000693981">
    <property type="component" value="Unassembled WGS sequence"/>
</dbReference>
<dbReference type="OrthoDB" id="125591at2759"/>
<comment type="caution">
    <text evidence="1">The sequence shown here is derived from an EMBL/GenBank/DDBJ whole genome shotgun (WGS) entry which is preliminary data.</text>
</comment>
<keyword evidence="2" id="KW-1185">Reference proteome</keyword>
<protein>
    <recommendedName>
        <fullName evidence="3">Eukaryotic/viral aspartic protease</fullName>
    </recommendedName>
</protein>
<accession>A0A8T1VC41</accession>
<proteinExistence type="predicted"/>
<sequence length="204" mass="23089">MIATSAWVMMFAPREVGGAKWFRLEQVLAAPIDSASVIQLAEQTKRLLEAMGFECTTMLSKVALEVWELSDVSAELTKWKRRLKDTFGVRNVSGRPKSANADPRLIPLPETPKKMKIRPQMYTPPTKKDIFNATAESPYFVDSYMVTPKSSRGGRRDFIDDEEDAGAYFANQGDPLDDLTAHIRRSYEQRVLSIPQVVKKEDNM</sequence>
<dbReference type="EMBL" id="JAGDFL010001033">
    <property type="protein sequence ID" value="KAG7378506.1"/>
    <property type="molecule type" value="Genomic_DNA"/>
</dbReference>
<reference evidence="1" key="1">
    <citation type="submission" date="2021-02" db="EMBL/GenBank/DDBJ databases">
        <authorList>
            <person name="Palmer J.M."/>
        </authorList>
    </citation>
    <scope>NUCLEOTIDE SEQUENCE</scope>
    <source>
        <strain evidence="1">SCRP23</strain>
    </source>
</reference>
<name>A0A8T1VC41_9STRA</name>
<evidence type="ECO:0000313" key="2">
    <source>
        <dbReference type="Proteomes" id="UP000693981"/>
    </source>
</evidence>
<gene>
    <name evidence="1" type="ORF">PHYBOEH_000340</name>
</gene>
<organism evidence="1 2">
    <name type="scientific">Phytophthora boehmeriae</name>
    <dbReference type="NCBI Taxonomy" id="109152"/>
    <lineage>
        <taxon>Eukaryota</taxon>
        <taxon>Sar</taxon>
        <taxon>Stramenopiles</taxon>
        <taxon>Oomycota</taxon>
        <taxon>Peronosporomycetes</taxon>
        <taxon>Peronosporales</taxon>
        <taxon>Peronosporaceae</taxon>
        <taxon>Phytophthora</taxon>
    </lineage>
</organism>
<dbReference type="AlphaFoldDB" id="A0A8T1VC41"/>
<evidence type="ECO:0008006" key="3">
    <source>
        <dbReference type="Google" id="ProtNLM"/>
    </source>
</evidence>